<sequence length="143" mass="14713">MLAVVVTLAGIVGVFVVGVDGQMDDPPTATITAERETGDRYDNPKIVLTHVAGDELNARDLTIRILVDGQPLEDQPVVPAPAGMDGFVGTLSAPLQKGGDNTWSAGETTSLVVAGTNSPYPSTGSSLTINFYVDGTAIATARA</sequence>
<evidence type="ECO:0000259" key="1">
    <source>
        <dbReference type="Pfam" id="PF07790"/>
    </source>
</evidence>
<keyword evidence="3" id="KW-1185">Reference proteome</keyword>
<proteinExistence type="predicted"/>
<accession>M0M9P0</accession>
<name>M0M9P0_9EURY</name>
<comment type="caution">
    <text evidence="2">The sequence shown here is derived from an EMBL/GenBank/DDBJ whole genome shotgun (WGS) entry which is preliminary data.</text>
</comment>
<dbReference type="InterPro" id="IPR012859">
    <property type="entry name" value="Pilin_N_archaeal"/>
</dbReference>
<keyword evidence="2" id="KW-0969">Cilium</keyword>
<gene>
    <name evidence="2" type="ORF">C449_17127</name>
</gene>
<protein>
    <submittedName>
        <fullName evidence="2">Flagellin domain-containing protein</fullName>
    </submittedName>
</protein>
<dbReference type="AlphaFoldDB" id="M0M9P0"/>
<dbReference type="Pfam" id="PF07790">
    <property type="entry name" value="Pilin_N"/>
    <property type="match status" value="1"/>
</dbReference>
<organism evidence="2 3">
    <name type="scientific">Halococcus saccharolyticus DSM 5350</name>
    <dbReference type="NCBI Taxonomy" id="1227455"/>
    <lineage>
        <taxon>Archaea</taxon>
        <taxon>Methanobacteriati</taxon>
        <taxon>Methanobacteriota</taxon>
        <taxon>Stenosarchaea group</taxon>
        <taxon>Halobacteria</taxon>
        <taxon>Halobacteriales</taxon>
        <taxon>Halococcaceae</taxon>
        <taxon>Halococcus</taxon>
    </lineage>
</organism>
<dbReference type="InParanoid" id="M0M9P0"/>
<evidence type="ECO:0000313" key="3">
    <source>
        <dbReference type="Proteomes" id="UP000011669"/>
    </source>
</evidence>
<keyword evidence="2" id="KW-0282">Flagellum</keyword>
<reference evidence="2 3" key="1">
    <citation type="journal article" date="2014" name="PLoS Genet.">
        <title>Phylogenetically driven sequencing of extremely halophilic archaea reveals strategies for static and dynamic osmo-response.</title>
        <authorList>
            <person name="Becker E.A."/>
            <person name="Seitzer P.M."/>
            <person name="Tritt A."/>
            <person name="Larsen D."/>
            <person name="Krusor M."/>
            <person name="Yao A.I."/>
            <person name="Wu D."/>
            <person name="Madern D."/>
            <person name="Eisen J.A."/>
            <person name="Darling A.E."/>
            <person name="Facciotti M.T."/>
        </authorList>
    </citation>
    <scope>NUCLEOTIDE SEQUENCE [LARGE SCALE GENOMIC DNA]</scope>
    <source>
        <strain evidence="2 3">DSM 5350</strain>
    </source>
</reference>
<dbReference type="PATRIC" id="fig|1227455.4.peg.3487"/>
<evidence type="ECO:0000313" key="2">
    <source>
        <dbReference type="EMBL" id="EMA42466.1"/>
    </source>
</evidence>
<feature type="domain" description="Archaeal Type IV pilin N-terminal" evidence="1">
    <location>
        <begin position="1"/>
        <end position="67"/>
    </location>
</feature>
<dbReference type="EMBL" id="AOMD01000034">
    <property type="protein sequence ID" value="EMA42466.1"/>
    <property type="molecule type" value="Genomic_DNA"/>
</dbReference>
<keyword evidence="2" id="KW-0966">Cell projection</keyword>
<dbReference type="Proteomes" id="UP000011669">
    <property type="component" value="Unassembled WGS sequence"/>
</dbReference>
<dbReference type="STRING" id="1227455.C449_17127"/>